<dbReference type="InterPro" id="IPR019238">
    <property type="entry name" value="AbiEi_2"/>
</dbReference>
<dbReference type="Pfam" id="PF09952">
    <property type="entry name" value="AbiEi_2"/>
    <property type="match status" value="1"/>
</dbReference>
<reference evidence="2" key="1">
    <citation type="journal article" date="2019" name="Int. J. Syst. Evol. Microbiol.">
        <title>The Global Catalogue of Microorganisms (GCM) 10K type strain sequencing project: providing services to taxonomists for standard genome sequencing and annotation.</title>
        <authorList>
            <consortium name="The Broad Institute Genomics Platform"/>
            <consortium name="The Broad Institute Genome Sequencing Center for Infectious Disease"/>
            <person name="Wu L."/>
            <person name="Ma J."/>
        </authorList>
    </citation>
    <scope>NUCLEOTIDE SEQUENCE [LARGE SCALE GENOMIC DNA]</scope>
    <source>
        <strain evidence="2">JCM 13319</strain>
    </source>
</reference>
<protein>
    <recommendedName>
        <fullName evidence="3">Transcriptional regulator, AbiEi antitoxin, Type IV TA system</fullName>
    </recommendedName>
</protein>
<accession>A0ABP4M8W8</accession>
<proteinExistence type="predicted"/>
<sequence length="346" mass="38041">MFKYSEHMSKSEHSAYRTPEFVERAISHLGELGAHAEWKSSSEEYGHAVSGTLLIGADGKRHEFQALASATVTKADVAMLPHDRKTVLITEQVVPTRARQLEDHGWGGYVDAAGNASLRADGLIIEITGKRSPDKAPVVTAAPFTRAGIPVTYSLLTANDHFGVTPSQRALAASSGASLGTVNRVVRALRERTPPMLQGKHNQLLRASALEREWISAYTAMQPSIWPEERFTSTVWRTPSELLEAPLPPNALLGSEAAAARLGAPIRPASVLIHFDGDARARRELIQQGRLRRADDGMIRLRPACWKVPPAPPFNQTAPRLLVRADLLLEDDPRIDEIRSEYFEDT</sequence>
<comment type="caution">
    <text evidence="1">The sequence shown here is derived from an EMBL/GenBank/DDBJ whole genome shotgun (WGS) entry which is preliminary data.</text>
</comment>
<dbReference type="EMBL" id="BAAALY010000004">
    <property type="protein sequence ID" value="GAA1537734.1"/>
    <property type="molecule type" value="Genomic_DNA"/>
</dbReference>
<name>A0ABP4M8W8_9MICO</name>
<evidence type="ECO:0000313" key="1">
    <source>
        <dbReference type="EMBL" id="GAA1537734.1"/>
    </source>
</evidence>
<evidence type="ECO:0000313" key="2">
    <source>
        <dbReference type="Proteomes" id="UP001501791"/>
    </source>
</evidence>
<organism evidence="1 2">
    <name type="scientific">Brevibacterium picturae</name>
    <dbReference type="NCBI Taxonomy" id="260553"/>
    <lineage>
        <taxon>Bacteria</taxon>
        <taxon>Bacillati</taxon>
        <taxon>Actinomycetota</taxon>
        <taxon>Actinomycetes</taxon>
        <taxon>Micrococcales</taxon>
        <taxon>Brevibacteriaceae</taxon>
        <taxon>Brevibacterium</taxon>
    </lineage>
</organism>
<dbReference type="Proteomes" id="UP001501791">
    <property type="component" value="Unassembled WGS sequence"/>
</dbReference>
<keyword evidence="2" id="KW-1185">Reference proteome</keyword>
<gene>
    <name evidence="1" type="ORF">GCM10009691_11200</name>
</gene>
<evidence type="ECO:0008006" key="3">
    <source>
        <dbReference type="Google" id="ProtNLM"/>
    </source>
</evidence>